<name>A0A5J4JLQ3_9BACI</name>
<evidence type="ECO:0000313" key="1">
    <source>
        <dbReference type="EMBL" id="GER71317.1"/>
    </source>
</evidence>
<keyword evidence="2" id="KW-1185">Reference proteome</keyword>
<dbReference type="EMBL" id="BKZQ01000043">
    <property type="protein sequence ID" value="GER71317.1"/>
    <property type="molecule type" value="Genomic_DNA"/>
</dbReference>
<evidence type="ECO:0000313" key="2">
    <source>
        <dbReference type="Proteomes" id="UP000391919"/>
    </source>
</evidence>
<comment type="caution">
    <text evidence="1">The sequence shown here is derived from an EMBL/GenBank/DDBJ whole genome shotgun (WGS) entry which is preliminary data.</text>
</comment>
<reference evidence="1 2" key="1">
    <citation type="submission" date="2019-09" db="EMBL/GenBank/DDBJ databases">
        <title>Draft genome sequence of Bacillus sp. JC-7.</title>
        <authorList>
            <person name="Tanaka N."/>
            <person name="Shiwa Y."/>
            <person name="Fujita N."/>
            <person name="Tanasupawat S."/>
        </authorList>
    </citation>
    <scope>NUCLEOTIDE SEQUENCE [LARGE SCALE GENOMIC DNA]</scope>
    <source>
        <strain evidence="1 2">JC-7</strain>
    </source>
</reference>
<organism evidence="1 2">
    <name type="scientific">Weizmannia acidilactici</name>
    <dbReference type="NCBI Taxonomy" id="2607726"/>
    <lineage>
        <taxon>Bacteria</taxon>
        <taxon>Bacillati</taxon>
        <taxon>Bacillota</taxon>
        <taxon>Bacilli</taxon>
        <taxon>Bacillales</taxon>
        <taxon>Bacillaceae</taxon>
        <taxon>Heyndrickxia</taxon>
    </lineage>
</organism>
<protein>
    <submittedName>
        <fullName evidence="1">Uncharacterized protein</fullName>
    </submittedName>
</protein>
<sequence>MTKTAKTAYKNPGTGAIEFARQHVEGLTIKEALPVIERLLKGKLHDPADKRIKRCAYCDYYYRDKTRPNNSKTCSRECKIAIDTLKRAKKRADAALLKPEKDRDIKKEMYTYYAYWLEYPYYISEHYMLRRAHNHERPFAPDKLAQIDAAKQRGYKRKGYARPTDGSDKVHVRGLRYKHSYGEVTTTQMERTEIDQYLIGKYGDKKLKMERWRAVQFAAVKSAYIG</sequence>
<dbReference type="Proteomes" id="UP000391919">
    <property type="component" value="Unassembled WGS sequence"/>
</dbReference>
<dbReference type="AlphaFoldDB" id="A0A5J4JLQ3"/>
<accession>A0A5J4JLQ3</accession>
<dbReference type="RefSeq" id="WP_151706130.1">
    <property type="nucleotide sequence ID" value="NZ_BKZQ01000043.1"/>
</dbReference>
<proteinExistence type="predicted"/>
<gene>
    <name evidence="1" type="ORF">BpJC7_26200</name>
</gene>